<dbReference type="InParanoid" id="A0A671DYA5"/>
<evidence type="ECO:0000256" key="5">
    <source>
        <dbReference type="ARBA" id="ARBA00023180"/>
    </source>
</evidence>
<reference evidence="6 7" key="1">
    <citation type="journal article" date="2015" name="Annu Rev Anim Biosci">
        <title>The Genome 10K Project: a way forward.</title>
        <authorList>
            <person name="Koepfli K.P."/>
            <person name="Paten B."/>
            <person name="O'Brien S.J."/>
            <person name="Koepfli K.P."/>
            <person name="Paten B."/>
            <person name="Antunes A."/>
            <person name="Belov K."/>
            <person name="Bustamante C."/>
            <person name="Castoe T.A."/>
            <person name="Clawson H."/>
            <person name="Crawford A.J."/>
            <person name="Diekhans M."/>
            <person name="Distel D."/>
            <person name="Durbin R."/>
            <person name="Earl D."/>
            <person name="Fujita M.K."/>
            <person name="Gamble T."/>
            <person name="Georges A."/>
            <person name="Gemmell N."/>
            <person name="Gilbert M.T."/>
            <person name="Graves J.M."/>
            <person name="Green R.E."/>
            <person name="Hickey G."/>
            <person name="Jarvis E.D."/>
            <person name="Johnson W."/>
            <person name="Komissarov A."/>
            <person name="Korf I."/>
            <person name="Kuhn R."/>
            <person name="Larkin D.M."/>
            <person name="Lewin H."/>
            <person name="Lopez J.V."/>
            <person name="Ma J."/>
            <person name="Marques-Bonet T."/>
            <person name="Miller W."/>
            <person name="Murphy R."/>
            <person name="Pevzner P."/>
            <person name="Shapiro B."/>
            <person name="Steiner C."/>
            <person name="Tamazian G."/>
            <person name="Venkatesh B."/>
            <person name="Wang J."/>
            <person name="Wayne R."/>
            <person name="Wiley E."/>
            <person name="Yang H."/>
            <person name="Zhang G."/>
            <person name="Haussler D."/>
            <person name="Ryder O."/>
            <person name="O'Brien S.J."/>
        </authorList>
    </citation>
    <scope>NUCLEOTIDE SEQUENCE</scope>
</reference>
<dbReference type="GeneTree" id="ENSGT00520000060242"/>
<name>A0A671DYA5_RHIFE</name>
<evidence type="ECO:0000313" key="6">
    <source>
        <dbReference type="Ensembl" id="ENSRFEP00010005921.1"/>
    </source>
</evidence>
<dbReference type="InterPro" id="IPR007906">
    <property type="entry name" value="GLYCAM-1"/>
</dbReference>
<reference evidence="6" key="5">
    <citation type="submission" date="2025-09" db="UniProtKB">
        <authorList>
            <consortium name="Ensembl"/>
        </authorList>
    </citation>
    <scope>IDENTIFICATION</scope>
</reference>
<reference evidence="6" key="4">
    <citation type="submission" date="2025-08" db="UniProtKB">
        <authorList>
            <consortium name="Ensembl"/>
        </authorList>
    </citation>
    <scope>IDENTIFICATION</scope>
</reference>
<keyword evidence="5" id="KW-0325">Glycoprotein</keyword>
<dbReference type="FunCoup" id="A0A671DYA5">
    <property type="interactions" value="2"/>
</dbReference>
<accession>A0A671DYA5</accession>
<organism evidence="6 7">
    <name type="scientific">Rhinolophus ferrumequinum</name>
    <name type="common">Greater horseshoe bat</name>
    <dbReference type="NCBI Taxonomy" id="59479"/>
    <lineage>
        <taxon>Eukaryota</taxon>
        <taxon>Metazoa</taxon>
        <taxon>Chordata</taxon>
        <taxon>Craniata</taxon>
        <taxon>Vertebrata</taxon>
        <taxon>Euteleostomi</taxon>
        <taxon>Mammalia</taxon>
        <taxon>Eutheria</taxon>
        <taxon>Laurasiatheria</taxon>
        <taxon>Chiroptera</taxon>
        <taxon>Yinpterochiroptera</taxon>
        <taxon>Rhinolophoidea</taxon>
        <taxon>Rhinolophidae</taxon>
        <taxon>Rhinolophinae</taxon>
        <taxon>Rhinolophus</taxon>
    </lineage>
</organism>
<dbReference type="Proteomes" id="UP000472240">
    <property type="component" value="Chromosome 10"/>
</dbReference>
<keyword evidence="3" id="KW-0597">Phosphoprotein</keyword>
<dbReference type="Pfam" id="PF05242">
    <property type="entry name" value="GLYCAM-1"/>
    <property type="match status" value="1"/>
</dbReference>
<keyword evidence="4" id="KW-0732">Signal</keyword>
<reference evidence="7" key="3">
    <citation type="submission" date="2018-12" db="EMBL/GenBank/DDBJ databases">
        <title>G10K-VGP greater horseshoe bat female genome, primary haplotype.</title>
        <authorList>
            <person name="Teeling E."/>
            <person name="Myers G."/>
            <person name="Vernes S."/>
            <person name="Pippel M."/>
            <person name="Winkler S."/>
            <person name="Fedrigo O."/>
            <person name="Rhie A."/>
            <person name="Koren S."/>
            <person name="Phillippy A."/>
            <person name="Lewin H."/>
            <person name="Damas J."/>
            <person name="Howe K."/>
            <person name="Mountcastle J."/>
            <person name="Jarvis E.D."/>
        </authorList>
    </citation>
    <scope>NUCLEOTIDE SEQUENCE [LARGE SCALE GENOMIC DNA]</scope>
</reference>
<evidence type="ECO:0000256" key="3">
    <source>
        <dbReference type="ARBA" id="ARBA00022553"/>
    </source>
</evidence>
<evidence type="ECO:0000313" key="7">
    <source>
        <dbReference type="Proteomes" id="UP000472240"/>
    </source>
</evidence>
<evidence type="ECO:0000256" key="2">
    <source>
        <dbReference type="ARBA" id="ARBA00017339"/>
    </source>
</evidence>
<dbReference type="Ensembl" id="ENSRFET00010006477.1">
    <property type="protein sequence ID" value="ENSRFEP00010005921.1"/>
    <property type="gene ID" value="ENSRFEG00010004045.1"/>
</dbReference>
<dbReference type="AlphaFoldDB" id="A0A671DYA5"/>
<reference evidence="6 7" key="2">
    <citation type="journal article" date="2018" name="Annu Rev Anim Biosci">
        <title>Bat Biology, Genomes, and the Bat1K Project: To Generate Chromosome-Level Genomes for All Living Bat Species.</title>
        <authorList>
            <person name="Teeling E.C."/>
            <person name="Vernes S.C."/>
            <person name="Davalos L.M."/>
            <person name="Ray D.A."/>
            <person name="Gilbert M.T.P."/>
            <person name="Myers E."/>
        </authorList>
    </citation>
    <scope>NUCLEOTIDE SEQUENCE</scope>
</reference>
<comment type="similarity">
    <text evidence="1">Belongs to the PP3/GlyCAM-1 family.</text>
</comment>
<protein>
    <recommendedName>
        <fullName evidence="2">Glycosylation-dependent cell adhesion molecule 1</fullName>
    </recommendedName>
</protein>
<keyword evidence="7" id="KW-1185">Reference proteome</keyword>
<sequence length="145" mass="16451">MSSGLWRHLVFRALLFSGPKDEIHLEAQPTDACTSHVGMRRAFLKSLLSPEKSRFSEEEVVIESIERPKNQTPELLHPIPRRIVFRNAAFQLEEMTELTPGASTTSEEKLAKLGHKIGKNLDKTVKETVNYLKSLFPRASEVKKP</sequence>
<evidence type="ECO:0000256" key="1">
    <source>
        <dbReference type="ARBA" id="ARBA00006292"/>
    </source>
</evidence>
<evidence type="ECO:0000256" key="4">
    <source>
        <dbReference type="ARBA" id="ARBA00022729"/>
    </source>
</evidence>
<proteinExistence type="inferred from homology"/>